<dbReference type="EMBL" id="KT893455">
    <property type="protein sequence ID" value="ALJ78458.1"/>
    <property type="molecule type" value="Genomic_DNA"/>
</dbReference>
<organism evidence="2">
    <name type="scientific">Peronospora tabacina</name>
    <dbReference type="NCBI Taxonomy" id="230439"/>
    <lineage>
        <taxon>Eukaryota</taxon>
        <taxon>Sar</taxon>
        <taxon>Stramenopiles</taxon>
        <taxon>Oomycota</taxon>
        <taxon>Peronosporomycetes</taxon>
        <taxon>Peronosporales</taxon>
        <taxon>Peronosporaceae</taxon>
        <taxon>Peronospora</taxon>
    </lineage>
</organism>
<geneLocation type="mitochondrion" evidence="2"/>
<accession>A0A0P0HKL1</accession>
<dbReference type="EMBL" id="KT893456">
    <property type="protein sequence ID" value="ALJ78505.1"/>
    <property type="molecule type" value="Genomic_DNA"/>
</dbReference>
<gene>
    <name evidence="2" type="primary">orf66</name>
</gene>
<dbReference type="AlphaFoldDB" id="A0A0P0HKL1"/>
<name>A0A0P0HKL1_9STRA</name>
<evidence type="ECO:0000313" key="2">
    <source>
        <dbReference type="EMBL" id="ALJ78505.1"/>
    </source>
</evidence>
<keyword evidence="2" id="KW-0496">Mitochondrion</keyword>
<reference evidence="2" key="1">
    <citation type="journal article" date="2015" name="Mol. Plant Microbe Interact.">
        <title>Genome Sequence and Architecture of the Tobacco Downy Mildew Pathogen Peronospora tabacina.</title>
        <authorList>
            <person name="Derevnina L."/>
            <person name="Reyes-Chin Wo S."/>
            <person name="Martin F."/>
            <person name="Wood K."/>
            <person name="Froenicke L."/>
            <person name="Spring O."/>
            <person name="Michelmore R.W."/>
        </authorList>
    </citation>
    <scope>NUCLEOTIDE SEQUENCE</scope>
    <source>
        <strain evidence="1">968-J2</strain>
        <strain evidence="2">968-S-26</strain>
    </source>
</reference>
<proteinExistence type="predicted"/>
<protein>
    <submittedName>
        <fullName evidence="2">Orf66</fullName>
    </submittedName>
</protein>
<evidence type="ECO:0000313" key="1">
    <source>
        <dbReference type="EMBL" id="ALJ78458.1"/>
    </source>
</evidence>
<sequence length="66" mass="8133">MQKYLIFIKEFLGLDNDYEALLENQELNLESESEKSYSDYLTLKNALLLLLFLRWRRFRVFIHFIK</sequence>
<dbReference type="RefSeq" id="YP_009178772.1">
    <property type="nucleotide sequence ID" value="NC_028331.1"/>
</dbReference>